<dbReference type="PRINTS" id="PR00449">
    <property type="entry name" value="RASTRNSFRMNG"/>
</dbReference>
<dbReference type="CDD" id="cd04105">
    <property type="entry name" value="SR_beta"/>
    <property type="match status" value="1"/>
</dbReference>
<dbReference type="FunCoup" id="A0A2N3NCJ9">
    <property type="interactions" value="620"/>
</dbReference>
<evidence type="ECO:0000256" key="11">
    <source>
        <dbReference type="SAM" id="MobiDB-lite"/>
    </source>
</evidence>
<evidence type="ECO:0000256" key="9">
    <source>
        <dbReference type="ARBA" id="ARBA00023136"/>
    </source>
</evidence>
<feature type="transmembrane region" description="Helical" evidence="12">
    <location>
        <begin position="25"/>
        <end position="45"/>
    </location>
</feature>
<evidence type="ECO:0000256" key="7">
    <source>
        <dbReference type="ARBA" id="ARBA00022989"/>
    </source>
</evidence>
<dbReference type="InParanoid" id="A0A2N3NCJ9"/>
<protein>
    <recommendedName>
        <fullName evidence="3">Signal recognition particle receptor subunit beta</fullName>
    </recommendedName>
</protein>
<keyword evidence="7 12" id="KW-1133">Transmembrane helix</keyword>
<name>A0A2N3NCJ9_9PEZI</name>
<organism evidence="13 14">
    <name type="scientific">Lomentospora prolificans</name>
    <dbReference type="NCBI Taxonomy" id="41688"/>
    <lineage>
        <taxon>Eukaryota</taxon>
        <taxon>Fungi</taxon>
        <taxon>Dikarya</taxon>
        <taxon>Ascomycota</taxon>
        <taxon>Pezizomycotina</taxon>
        <taxon>Sordariomycetes</taxon>
        <taxon>Hypocreomycetidae</taxon>
        <taxon>Microascales</taxon>
        <taxon>Microascaceae</taxon>
        <taxon>Lomentospora</taxon>
    </lineage>
</organism>
<sequence>MDSVQEFKDTFLAYLEYILTPSPTIFITGALIILLVPVLFHYILVRSSPYTSPPTVLLVGGPGSGKTSLISLLERGPTSTPPQTHTSQTAHSVELSAPKSRLVEKQEVSGAYTKFLLVDTPGHGKLRQKTLARLTPSAIAEAKTKAVVFVVDASSIAEHDALASTASYLYDVLLLLQKRTAGIKTSKIPSAVPLLIAANKLDLFTALPAALVKANLEAEISRIRVSKSKGLLDSGVGIDDVGSEEHDDWLGSFGTEKFTFDQMREFNVYVDVLGGNVVGDGPGVDKWWKWIAGKV</sequence>
<dbReference type="OrthoDB" id="41266at2759"/>
<keyword evidence="14" id="KW-1185">Reference proteome</keyword>
<keyword evidence="9 12" id="KW-0472">Membrane</keyword>
<evidence type="ECO:0000256" key="5">
    <source>
        <dbReference type="ARBA" id="ARBA00022741"/>
    </source>
</evidence>
<dbReference type="VEuPathDB" id="FungiDB:jhhlp_001899"/>
<dbReference type="GO" id="GO:0005525">
    <property type="term" value="F:GTP binding"/>
    <property type="evidence" value="ECO:0007669"/>
    <property type="project" value="UniProtKB-KW"/>
</dbReference>
<keyword evidence="10" id="KW-0675">Receptor</keyword>
<comment type="subcellular location">
    <subcellularLocation>
        <location evidence="1">Endoplasmic reticulum membrane</location>
        <topology evidence="1">Single-pass membrane protein</topology>
    </subcellularLocation>
</comment>
<keyword evidence="6" id="KW-0256">Endoplasmic reticulum</keyword>
<comment type="similarity">
    <text evidence="2">Belongs to the SRP receptor beta subunit family.</text>
</comment>
<comment type="caution">
    <text evidence="13">The sequence shown here is derived from an EMBL/GenBank/DDBJ whole genome shotgun (WGS) entry which is preliminary data.</text>
</comment>
<dbReference type="Proteomes" id="UP000233524">
    <property type="component" value="Unassembled WGS sequence"/>
</dbReference>
<dbReference type="STRING" id="41688.A0A2N3NCJ9"/>
<evidence type="ECO:0000256" key="2">
    <source>
        <dbReference type="ARBA" id="ARBA00005619"/>
    </source>
</evidence>
<dbReference type="AlphaFoldDB" id="A0A2N3NCJ9"/>
<gene>
    <name evidence="13" type="ORF">jhhlp_001899</name>
</gene>
<evidence type="ECO:0000313" key="13">
    <source>
        <dbReference type="EMBL" id="PKS10149.1"/>
    </source>
</evidence>
<evidence type="ECO:0000256" key="1">
    <source>
        <dbReference type="ARBA" id="ARBA00004389"/>
    </source>
</evidence>
<keyword evidence="8" id="KW-0342">GTP-binding</keyword>
<evidence type="ECO:0000256" key="6">
    <source>
        <dbReference type="ARBA" id="ARBA00022824"/>
    </source>
</evidence>
<evidence type="ECO:0000256" key="12">
    <source>
        <dbReference type="SAM" id="Phobius"/>
    </source>
</evidence>
<dbReference type="EMBL" id="NLAX01000008">
    <property type="protein sequence ID" value="PKS10149.1"/>
    <property type="molecule type" value="Genomic_DNA"/>
</dbReference>
<feature type="region of interest" description="Disordered" evidence="11">
    <location>
        <begin position="74"/>
        <end position="93"/>
    </location>
</feature>
<reference evidence="13 14" key="1">
    <citation type="journal article" date="2017" name="G3 (Bethesda)">
        <title>First Draft Genome Sequence of the Pathogenic Fungus Lomentospora prolificans (Formerly Scedosporium prolificans).</title>
        <authorList>
            <person name="Luo R."/>
            <person name="Zimin A."/>
            <person name="Workman R."/>
            <person name="Fan Y."/>
            <person name="Pertea G."/>
            <person name="Grossman N."/>
            <person name="Wear M.P."/>
            <person name="Jia B."/>
            <person name="Miller H."/>
            <person name="Casadevall A."/>
            <person name="Timp W."/>
            <person name="Zhang S.X."/>
            <person name="Salzberg S.L."/>
        </authorList>
    </citation>
    <scope>NUCLEOTIDE SEQUENCE [LARGE SCALE GENOMIC DNA]</scope>
    <source>
        <strain evidence="13 14">JHH-5317</strain>
    </source>
</reference>
<evidence type="ECO:0000256" key="8">
    <source>
        <dbReference type="ARBA" id="ARBA00023134"/>
    </source>
</evidence>
<evidence type="ECO:0000313" key="14">
    <source>
        <dbReference type="Proteomes" id="UP000233524"/>
    </source>
</evidence>
<dbReference type="Pfam" id="PF09439">
    <property type="entry name" value="SRPRB"/>
    <property type="match status" value="1"/>
</dbReference>
<evidence type="ECO:0000256" key="4">
    <source>
        <dbReference type="ARBA" id="ARBA00022692"/>
    </source>
</evidence>
<accession>A0A2N3NCJ9</accession>
<keyword evidence="5" id="KW-0547">Nucleotide-binding</keyword>
<evidence type="ECO:0000256" key="3">
    <source>
        <dbReference type="ARBA" id="ARBA00020256"/>
    </source>
</evidence>
<evidence type="ECO:0000256" key="10">
    <source>
        <dbReference type="ARBA" id="ARBA00023170"/>
    </source>
</evidence>
<dbReference type="SUPFAM" id="SSF52540">
    <property type="entry name" value="P-loop containing nucleoside triphosphate hydrolases"/>
    <property type="match status" value="1"/>
</dbReference>
<keyword evidence="4 12" id="KW-0812">Transmembrane</keyword>
<dbReference type="Gene3D" id="3.40.50.300">
    <property type="entry name" value="P-loop containing nucleotide triphosphate hydrolases"/>
    <property type="match status" value="1"/>
</dbReference>
<dbReference type="GO" id="GO:0005789">
    <property type="term" value="C:endoplasmic reticulum membrane"/>
    <property type="evidence" value="ECO:0007669"/>
    <property type="project" value="UniProtKB-SubCell"/>
</dbReference>
<proteinExistence type="inferred from homology"/>
<dbReference type="InterPro" id="IPR019009">
    <property type="entry name" value="SRP_receptor_beta_su"/>
</dbReference>
<feature type="compositionally biased region" description="Low complexity" evidence="11">
    <location>
        <begin position="77"/>
        <end position="89"/>
    </location>
</feature>
<dbReference type="InterPro" id="IPR027417">
    <property type="entry name" value="P-loop_NTPase"/>
</dbReference>